<dbReference type="OrthoDB" id="9876767at2"/>
<evidence type="ECO:0000313" key="1">
    <source>
        <dbReference type="EMBL" id="TCO47208.1"/>
    </source>
</evidence>
<organism evidence="1 2">
    <name type="scientific">Kribbella antiqua</name>
    <dbReference type="NCBI Taxonomy" id="2512217"/>
    <lineage>
        <taxon>Bacteria</taxon>
        <taxon>Bacillati</taxon>
        <taxon>Actinomycetota</taxon>
        <taxon>Actinomycetes</taxon>
        <taxon>Propionibacteriales</taxon>
        <taxon>Kribbellaceae</taxon>
        <taxon>Kribbella</taxon>
    </lineage>
</organism>
<sequence length="87" mass="9861">MPIPELEELKERVQRMRDQLETVTDDEWRAYVKVRDILAFDPRFRSGGPLPGVVRCAMMGIFETSEGQGTLGEYDAGAIQRFANLGE</sequence>
<gene>
    <name evidence="1" type="ORF">EV646_106448</name>
</gene>
<dbReference type="RefSeq" id="WP_132150628.1">
    <property type="nucleotide sequence ID" value="NZ_SLWR01000006.1"/>
</dbReference>
<dbReference type="AlphaFoldDB" id="A0A4R2ISZ8"/>
<keyword evidence="2" id="KW-1185">Reference proteome</keyword>
<protein>
    <submittedName>
        <fullName evidence="1">Uncharacterized protein</fullName>
    </submittedName>
</protein>
<evidence type="ECO:0000313" key="2">
    <source>
        <dbReference type="Proteomes" id="UP000295573"/>
    </source>
</evidence>
<name>A0A4R2ISZ8_9ACTN</name>
<accession>A0A4R2ISZ8</accession>
<comment type="caution">
    <text evidence="1">The sequence shown here is derived from an EMBL/GenBank/DDBJ whole genome shotgun (WGS) entry which is preliminary data.</text>
</comment>
<reference evidence="1 2" key="1">
    <citation type="journal article" date="2015" name="Stand. Genomic Sci.">
        <title>Genomic Encyclopedia of Bacterial and Archaeal Type Strains, Phase III: the genomes of soil and plant-associated and newly described type strains.</title>
        <authorList>
            <person name="Whitman W.B."/>
            <person name="Woyke T."/>
            <person name="Klenk H.P."/>
            <person name="Zhou Y."/>
            <person name="Lilburn T.G."/>
            <person name="Beck B.J."/>
            <person name="De Vos P."/>
            <person name="Vandamme P."/>
            <person name="Eisen J.A."/>
            <person name="Garrity G."/>
            <person name="Hugenholtz P."/>
            <person name="Kyrpides N.C."/>
        </authorList>
    </citation>
    <scope>NUCLEOTIDE SEQUENCE [LARGE SCALE GENOMIC DNA]</scope>
    <source>
        <strain evidence="1 2">VKM Ac-2541</strain>
    </source>
</reference>
<dbReference type="Proteomes" id="UP000295573">
    <property type="component" value="Unassembled WGS sequence"/>
</dbReference>
<dbReference type="EMBL" id="SLWR01000006">
    <property type="protein sequence ID" value="TCO47208.1"/>
    <property type="molecule type" value="Genomic_DNA"/>
</dbReference>
<proteinExistence type="predicted"/>